<dbReference type="InterPro" id="IPR039280">
    <property type="entry name" value="VUP"/>
</dbReference>
<evidence type="ECO:0000313" key="3">
    <source>
        <dbReference type="RefSeq" id="XP_030546345.1"/>
    </source>
</evidence>
<dbReference type="KEGG" id="rarg:115752346"/>
<feature type="compositionally biased region" description="Basic and acidic residues" evidence="1">
    <location>
        <begin position="1"/>
        <end position="14"/>
    </location>
</feature>
<accession>A0A8B8QGZ5</accession>
<protein>
    <submittedName>
        <fullName evidence="3">Uncharacterized protein</fullName>
    </submittedName>
</protein>
<keyword evidence="2" id="KW-1185">Reference proteome</keyword>
<reference evidence="3" key="1">
    <citation type="submission" date="2025-08" db="UniProtKB">
        <authorList>
            <consortium name="RefSeq"/>
        </authorList>
    </citation>
    <scope>IDENTIFICATION</scope>
    <source>
        <tissue evidence="3">Leaf</tissue>
    </source>
</reference>
<feature type="region of interest" description="Disordered" evidence="1">
    <location>
        <begin position="1"/>
        <end position="40"/>
    </location>
</feature>
<dbReference type="RefSeq" id="XP_030546345.1">
    <property type="nucleotide sequence ID" value="XM_030690485.2"/>
</dbReference>
<gene>
    <name evidence="3" type="primary">LOC115752346</name>
</gene>
<dbReference type="Proteomes" id="UP000827889">
    <property type="component" value="Chromosome 10"/>
</dbReference>
<dbReference type="GO" id="GO:0010089">
    <property type="term" value="P:xylem development"/>
    <property type="evidence" value="ECO:0007669"/>
    <property type="project" value="InterPro"/>
</dbReference>
<dbReference type="AlphaFoldDB" id="A0A8B8QGZ5"/>
<organism evidence="2 3">
    <name type="scientific">Rhodamnia argentea</name>
    <dbReference type="NCBI Taxonomy" id="178133"/>
    <lineage>
        <taxon>Eukaryota</taxon>
        <taxon>Viridiplantae</taxon>
        <taxon>Streptophyta</taxon>
        <taxon>Embryophyta</taxon>
        <taxon>Tracheophyta</taxon>
        <taxon>Spermatophyta</taxon>
        <taxon>Magnoliopsida</taxon>
        <taxon>eudicotyledons</taxon>
        <taxon>Gunneridae</taxon>
        <taxon>Pentapetalae</taxon>
        <taxon>rosids</taxon>
        <taxon>malvids</taxon>
        <taxon>Myrtales</taxon>
        <taxon>Myrtaceae</taxon>
        <taxon>Myrtoideae</taxon>
        <taxon>Myrteae</taxon>
        <taxon>Australasian group</taxon>
        <taxon>Rhodamnia</taxon>
    </lineage>
</organism>
<name>A0A8B8QGZ5_9MYRT</name>
<dbReference type="PANTHER" id="PTHR33974:SF2">
    <property type="entry name" value="VASCULAR-RELATED UNKNOWN PROTEIN 1"/>
    <property type="match status" value="1"/>
</dbReference>
<evidence type="ECO:0000256" key="1">
    <source>
        <dbReference type="SAM" id="MobiDB-lite"/>
    </source>
</evidence>
<evidence type="ECO:0000313" key="2">
    <source>
        <dbReference type="Proteomes" id="UP000827889"/>
    </source>
</evidence>
<proteinExistence type="predicted"/>
<dbReference type="PANTHER" id="PTHR33974">
    <property type="entry name" value="VASCULAR-RELATED UNKNOWN PROTEIN 1-RELATED"/>
    <property type="match status" value="1"/>
</dbReference>
<sequence>MEEEDSRSMKKPIPDGEGSEESGWTTYLEDFSRNSADGGDNSFCSTFRTLPMVSDAASCAIHGNAVAEPNPPRRLSTIKRTRTREITDEDPLEDTATSPVNSPKINHLKRMEMMGTRMTDDPPLHHALGNGGASESCMGLKVRESSESEKTMCGGDDWQKYECSSLRKRGLCLVPLSIFMNNRLG</sequence>
<dbReference type="GeneID" id="115752346"/>
<dbReference type="OrthoDB" id="779856at2759"/>